<dbReference type="PANTHER" id="PTHR11712:SF347">
    <property type="entry name" value="BETA KETOACYL-ACYL CARRIER PROTEIN SYNTHASE"/>
    <property type="match status" value="1"/>
</dbReference>
<comment type="pathway">
    <text evidence="1">Lipid metabolism; mycolic acid biosynthesis.</text>
</comment>
<dbReference type="Gene3D" id="3.40.47.10">
    <property type="match status" value="1"/>
</dbReference>
<comment type="caution">
    <text evidence="6">The sequence shown here is derived from an EMBL/GenBank/DDBJ whole genome shotgun (WGS) entry which is preliminary data.</text>
</comment>
<evidence type="ECO:0000256" key="4">
    <source>
        <dbReference type="RuleBase" id="RU003694"/>
    </source>
</evidence>
<dbReference type="EMBL" id="SNXK01000011">
    <property type="protein sequence ID" value="TDP30662.1"/>
    <property type="molecule type" value="Genomic_DNA"/>
</dbReference>
<accession>A0A4V3CMM0</accession>
<evidence type="ECO:0000313" key="6">
    <source>
        <dbReference type="EMBL" id="TDP30662.1"/>
    </source>
</evidence>
<evidence type="ECO:0000256" key="3">
    <source>
        <dbReference type="ARBA" id="ARBA00022679"/>
    </source>
</evidence>
<dbReference type="UniPathway" id="UPA00915"/>
<keyword evidence="3 4" id="KW-0808">Transferase</keyword>
<dbReference type="SUPFAM" id="SSF53901">
    <property type="entry name" value="Thiolase-like"/>
    <property type="match status" value="2"/>
</dbReference>
<feature type="domain" description="Ketosynthase family 3 (KS3)" evidence="5">
    <location>
        <begin position="1"/>
        <end position="396"/>
    </location>
</feature>
<organism evidence="6 7">
    <name type="scientific">Nocardia ignorata</name>
    <dbReference type="NCBI Taxonomy" id="145285"/>
    <lineage>
        <taxon>Bacteria</taxon>
        <taxon>Bacillati</taxon>
        <taxon>Actinomycetota</taxon>
        <taxon>Actinomycetes</taxon>
        <taxon>Mycobacteriales</taxon>
        <taxon>Nocardiaceae</taxon>
        <taxon>Nocardia</taxon>
    </lineage>
</organism>
<evidence type="ECO:0000313" key="7">
    <source>
        <dbReference type="Proteomes" id="UP000295087"/>
    </source>
</evidence>
<dbReference type="PROSITE" id="PS52004">
    <property type="entry name" value="KS3_2"/>
    <property type="match status" value="1"/>
</dbReference>
<dbReference type="InterPro" id="IPR014030">
    <property type="entry name" value="Ketoacyl_synth_N"/>
</dbReference>
<dbReference type="GO" id="GO:0004315">
    <property type="term" value="F:3-oxoacyl-[acyl-carrier-protein] synthase activity"/>
    <property type="evidence" value="ECO:0007669"/>
    <property type="project" value="InterPro"/>
</dbReference>
<dbReference type="InterPro" id="IPR014031">
    <property type="entry name" value="Ketoacyl_synth_C"/>
</dbReference>
<evidence type="ECO:0000256" key="2">
    <source>
        <dbReference type="ARBA" id="ARBA00008467"/>
    </source>
</evidence>
<dbReference type="InterPro" id="IPR020841">
    <property type="entry name" value="PKS_Beta-ketoAc_synthase_dom"/>
</dbReference>
<dbReference type="Proteomes" id="UP000295087">
    <property type="component" value="Unassembled WGS sequence"/>
</dbReference>
<protein>
    <submittedName>
        <fullName evidence="6">3-oxoacyl-[acyl-carrier-protein] synthase II</fullName>
    </submittedName>
</protein>
<dbReference type="InterPro" id="IPR000794">
    <property type="entry name" value="Beta-ketoacyl_synthase"/>
</dbReference>
<sequence>MRPEGRPGGMAHRVDSMSIGGIGVVSGYGWGREQLFQGVLGGKPAAGLYPGYGPGRDEHAWVGRIPDGGDPAHGRGLFGRAVVASAAEAVADARARGWREEGRTVGLVHAITLGDVADWRDFYLRDGAHRRSRDYLPMLPSTPISVVMQQYGFHGPAMNVSAACSSGNVAVLTARQWRDAGLVDDVLCVSTDLSATPEMLEHFVGMGAAVSDVDPFTACRPFQEGSLGFVMAEASVAVLLTDAVDQPYARVLGGAMNNDAYHVVSVEPTHEQYLECVRKALRDSGVAASEVDYVNAHGTGTRQCDAAERDVLTTVFDDQPSIISVKPLTGHCQGAAAAVELALIALSYDTGVVASAPVVAPAHPRLLDGPTPMRGGLTVNLSMGMGGNNSALVVGPA</sequence>
<dbReference type="Pfam" id="PF02801">
    <property type="entry name" value="Ketoacyl-synt_C"/>
    <property type="match status" value="1"/>
</dbReference>
<name>A0A4V3CMM0_NOCIG</name>
<dbReference type="SMART" id="SM00825">
    <property type="entry name" value="PKS_KS"/>
    <property type="match status" value="1"/>
</dbReference>
<dbReference type="InterPro" id="IPR018201">
    <property type="entry name" value="Ketoacyl_synth_AS"/>
</dbReference>
<dbReference type="InterPro" id="IPR016039">
    <property type="entry name" value="Thiolase-like"/>
</dbReference>
<dbReference type="AlphaFoldDB" id="A0A4V3CMM0"/>
<proteinExistence type="inferred from homology"/>
<dbReference type="Pfam" id="PF00109">
    <property type="entry name" value="ketoacyl-synt"/>
    <property type="match status" value="1"/>
</dbReference>
<dbReference type="GO" id="GO:0006633">
    <property type="term" value="P:fatty acid biosynthetic process"/>
    <property type="evidence" value="ECO:0007669"/>
    <property type="project" value="InterPro"/>
</dbReference>
<reference evidence="6 7" key="1">
    <citation type="submission" date="2019-03" db="EMBL/GenBank/DDBJ databases">
        <title>Genomic Encyclopedia of Type Strains, Phase IV (KMG-IV): sequencing the most valuable type-strain genomes for metagenomic binning, comparative biology and taxonomic classification.</title>
        <authorList>
            <person name="Goeker M."/>
        </authorList>
    </citation>
    <scope>NUCLEOTIDE SEQUENCE [LARGE SCALE GENOMIC DNA]</scope>
    <source>
        <strain evidence="6 7">DSM 44496</strain>
    </source>
</reference>
<dbReference type="PANTHER" id="PTHR11712">
    <property type="entry name" value="POLYKETIDE SYNTHASE-RELATED"/>
    <property type="match status" value="1"/>
</dbReference>
<keyword evidence="7" id="KW-1185">Reference proteome</keyword>
<comment type="similarity">
    <text evidence="2 4">Belongs to the thiolase-like superfamily. Beta-ketoacyl-ACP synthases family.</text>
</comment>
<evidence type="ECO:0000256" key="1">
    <source>
        <dbReference type="ARBA" id="ARBA00004796"/>
    </source>
</evidence>
<gene>
    <name evidence="6" type="ORF">DFR75_111127</name>
</gene>
<evidence type="ECO:0000259" key="5">
    <source>
        <dbReference type="PROSITE" id="PS52004"/>
    </source>
</evidence>
<dbReference type="PROSITE" id="PS00606">
    <property type="entry name" value="KS3_1"/>
    <property type="match status" value="1"/>
</dbReference>